<evidence type="ECO:0008006" key="9">
    <source>
        <dbReference type="Google" id="ProtNLM"/>
    </source>
</evidence>
<gene>
    <name evidence="7" type="ORF">C0Q70_06726</name>
</gene>
<comment type="caution">
    <text evidence="7">The sequence shown here is derived from an EMBL/GenBank/DDBJ whole genome shotgun (WGS) entry which is preliminary data.</text>
</comment>
<comment type="similarity">
    <text evidence="2">Belongs to the TMEM45 family.</text>
</comment>
<keyword evidence="3 6" id="KW-0812">Transmembrane</keyword>
<evidence type="ECO:0000313" key="7">
    <source>
        <dbReference type="EMBL" id="PVD31314.1"/>
    </source>
</evidence>
<organism evidence="7 8">
    <name type="scientific">Pomacea canaliculata</name>
    <name type="common">Golden apple snail</name>
    <dbReference type="NCBI Taxonomy" id="400727"/>
    <lineage>
        <taxon>Eukaryota</taxon>
        <taxon>Metazoa</taxon>
        <taxon>Spiralia</taxon>
        <taxon>Lophotrochozoa</taxon>
        <taxon>Mollusca</taxon>
        <taxon>Gastropoda</taxon>
        <taxon>Caenogastropoda</taxon>
        <taxon>Architaenioglossa</taxon>
        <taxon>Ampullarioidea</taxon>
        <taxon>Ampullariidae</taxon>
        <taxon>Pomacea</taxon>
    </lineage>
</organism>
<evidence type="ECO:0000256" key="4">
    <source>
        <dbReference type="ARBA" id="ARBA00022989"/>
    </source>
</evidence>
<dbReference type="AlphaFoldDB" id="A0A2T7PD23"/>
<dbReference type="OrthoDB" id="551896at2759"/>
<accession>A0A2T7PD23</accession>
<evidence type="ECO:0000256" key="6">
    <source>
        <dbReference type="SAM" id="Phobius"/>
    </source>
</evidence>
<keyword evidence="8" id="KW-1185">Reference proteome</keyword>
<keyword evidence="4 6" id="KW-1133">Transmembrane helix</keyword>
<evidence type="ECO:0000313" key="8">
    <source>
        <dbReference type="Proteomes" id="UP000245119"/>
    </source>
</evidence>
<feature type="transmembrane region" description="Helical" evidence="6">
    <location>
        <begin position="237"/>
        <end position="258"/>
    </location>
</feature>
<feature type="transmembrane region" description="Helical" evidence="6">
    <location>
        <begin position="150"/>
        <end position="170"/>
    </location>
</feature>
<feature type="transmembrane region" description="Helical" evidence="6">
    <location>
        <begin position="286"/>
        <end position="308"/>
    </location>
</feature>
<dbReference type="PANTHER" id="PTHR16007">
    <property type="entry name" value="EPIDIDYMAL MEMBRANE PROTEIN E9-RELATED"/>
    <property type="match status" value="1"/>
</dbReference>
<dbReference type="InterPro" id="IPR042127">
    <property type="entry name" value="TMEM45"/>
</dbReference>
<protein>
    <recommendedName>
        <fullName evidence="9">Transmembrane protein 45B</fullName>
    </recommendedName>
</protein>
<keyword evidence="5 6" id="KW-0472">Membrane</keyword>
<dbReference type="InterPro" id="IPR006904">
    <property type="entry name" value="DUF716"/>
</dbReference>
<evidence type="ECO:0000256" key="3">
    <source>
        <dbReference type="ARBA" id="ARBA00022692"/>
    </source>
</evidence>
<dbReference type="EMBL" id="PZQS01000004">
    <property type="protein sequence ID" value="PVD31314.1"/>
    <property type="molecule type" value="Genomic_DNA"/>
</dbReference>
<dbReference type="PANTHER" id="PTHR16007:SF15">
    <property type="entry name" value="TRANSMEMBRANE PROTEIN 45B"/>
    <property type="match status" value="1"/>
</dbReference>
<feature type="transmembrane region" description="Helical" evidence="6">
    <location>
        <begin position="177"/>
        <end position="195"/>
    </location>
</feature>
<feature type="transmembrane region" description="Helical" evidence="6">
    <location>
        <begin position="207"/>
        <end position="225"/>
    </location>
</feature>
<evidence type="ECO:0000256" key="5">
    <source>
        <dbReference type="ARBA" id="ARBA00023136"/>
    </source>
</evidence>
<name>A0A2T7PD23_POMCA</name>
<feature type="transmembrane region" description="Helical" evidence="6">
    <location>
        <begin position="65"/>
        <end position="84"/>
    </location>
</feature>
<sequence>MRPPALPLVVERNLRSRVKRRDGSVSAARGDLVLSAAAHITQSADRGDRPWQEKMGSFWGHIDEGLFFIVIAVWWIVHACRQYITSESKGEEMKPRISYCIRCCRRDIPVESILKTLFPIIGFLGEVFDGDLRFIDEHGNFQKLVYAQHMTIYGIFILHGIIDLLTWSGLPMMPSATYMSAGLAFLWYGVAFYYHASMHGKEPLETVVHVIPIVAMFGAAAMIFLEMNWRSGHWTMLARSYFVLTLGTWFSHVAFMLYEHDKFPGGGSSGWDRSDIRNVQYARASFGLHLLLNMTFILLCYLVTYVILRLRYNMRLKVTYYHHDAEVVNPYAGKLQLASAHDDDGAEQFLLEDSP</sequence>
<dbReference type="Proteomes" id="UP000245119">
    <property type="component" value="Linkage Group LG4"/>
</dbReference>
<evidence type="ECO:0000256" key="2">
    <source>
        <dbReference type="ARBA" id="ARBA00006948"/>
    </source>
</evidence>
<comment type="subcellular location">
    <subcellularLocation>
        <location evidence="1">Membrane</location>
        <topology evidence="1">Multi-pass membrane protein</topology>
    </subcellularLocation>
</comment>
<proteinExistence type="inferred from homology"/>
<evidence type="ECO:0000256" key="1">
    <source>
        <dbReference type="ARBA" id="ARBA00004141"/>
    </source>
</evidence>
<dbReference type="GO" id="GO:0016020">
    <property type="term" value="C:membrane"/>
    <property type="evidence" value="ECO:0007669"/>
    <property type="project" value="UniProtKB-SubCell"/>
</dbReference>
<reference evidence="7 8" key="1">
    <citation type="submission" date="2018-04" db="EMBL/GenBank/DDBJ databases">
        <title>The genome of golden apple snail Pomacea canaliculata provides insight into stress tolerance and invasive adaptation.</title>
        <authorList>
            <person name="Liu C."/>
            <person name="Liu B."/>
            <person name="Ren Y."/>
            <person name="Zhang Y."/>
            <person name="Wang H."/>
            <person name="Li S."/>
            <person name="Jiang F."/>
            <person name="Yin L."/>
            <person name="Zhang G."/>
            <person name="Qian W."/>
            <person name="Fan W."/>
        </authorList>
    </citation>
    <scope>NUCLEOTIDE SEQUENCE [LARGE SCALE GENOMIC DNA]</scope>
    <source>
        <strain evidence="7">SZHN2017</strain>
        <tissue evidence="7">Muscle</tissue>
    </source>
</reference>
<dbReference type="Pfam" id="PF04819">
    <property type="entry name" value="DUF716"/>
    <property type="match status" value="1"/>
</dbReference>